<dbReference type="InParanoid" id="A0A0C3NQ11"/>
<dbReference type="HOGENOM" id="CLU_1360914_0_0_1"/>
<evidence type="ECO:0000313" key="1">
    <source>
        <dbReference type="EMBL" id="KIO02950.1"/>
    </source>
</evidence>
<dbReference type="STRING" id="870435.A0A0C3NQ11"/>
<evidence type="ECO:0000313" key="2">
    <source>
        <dbReference type="Proteomes" id="UP000054217"/>
    </source>
</evidence>
<sequence>MHPLGGLSRDFVPEDRVDQANYCWQNTGHSSRLGALCRNVDVDPCDCISWYRPLRMCSAHAALWSFPDRLLHFWSHSRHATAMSPEEAANHIHGATLSKRQRLFFTPSGSLLAKPAEDDIRQGLESQYDEALMQTRDDIYTLIDRFSGTLYHFTAKRPLTVCLLTGREGGLGRFVLCSEDCVANELHKERYYACLLTSTEP</sequence>
<dbReference type="OrthoDB" id="2624308at2759"/>
<keyword evidence="2" id="KW-1185">Reference proteome</keyword>
<name>A0A0C3NQ11_PISTI</name>
<reference evidence="2" key="2">
    <citation type="submission" date="2015-01" db="EMBL/GenBank/DDBJ databases">
        <title>Evolutionary Origins and Diversification of the Mycorrhizal Mutualists.</title>
        <authorList>
            <consortium name="DOE Joint Genome Institute"/>
            <consortium name="Mycorrhizal Genomics Consortium"/>
            <person name="Kohler A."/>
            <person name="Kuo A."/>
            <person name="Nagy L.G."/>
            <person name="Floudas D."/>
            <person name="Copeland A."/>
            <person name="Barry K.W."/>
            <person name="Cichocki N."/>
            <person name="Veneault-Fourrey C."/>
            <person name="LaButti K."/>
            <person name="Lindquist E.A."/>
            <person name="Lipzen A."/>
            <person name="Lundell T."/>
            <person name="Morin E."/>
            <person name="Murat C."/>
            <person name="Riley R."/>
            <person name="Ohm R."/>
            <person name="Sun H."/>
            <person name="Tunlid A."/>
            <person name="Henrissat B."/>
            <person name="Grigoriev I.V."/>
            <person name="Hibbett D.S."/>
            <person name="Martin F."/>
        </authorList>
    </citation>
    <scope>NUCLEOTIDE SEQUENCE [LARGE SCALE GENOMIC DNA]</scope>
    <source>
        <strain evidence="2">Marx 270</strain>
    </source>
</reference>
<organism evidence="1 2">
    <name type="scientific">Pisolithus tinctorius Marx 270</name>
    <dbReference type="NCBI Taxonomy" id="870435"/>
    <lineage>
        <taxon>Eukaryota</taxon>
        <taxon>Fungi</taxon>
        <taxon>Dikarya</taxon>
        <taxon>Basidiomycota</taxon>
        <taxon>Agaricomycotina</taxon>
        <taxon>Agaricomycetes</taxon>
        <taxon>Agaricomycetidae</taxon>
        <taxon>Boletales</taxon>
        <taxon>Sclerodermatineae</taxon>
        <taxon>Pisolithaceae</taxon>
        <taxon>Pisolithus</taxon>
    </lineage>
</organism>
<proteinExistence type="predicted"/>
<dbReference type="EMBL" id="KN831979">
    <property type="protein sequence ID" value="KIO02950.1"/>
    <property type="molecule type" value="Genomic_DNA"/>
</dbReference>
<reference evidence="1 2" key="1">
    <citation type="submission" date="2014-04" db="EMBL/GenBank/DDBJ databases">
        <authorList>
            <consortium name="DOE Joint Genome Institute"/>
            <person name="Kuo A."/>
            <person name="Kohler A."/>
            <person name="Costa M.D."/>
            <person name="Nagy L.G."/>
            <person name="Floudas D."/>
            <person name="Copeland A."/>
            <person name="Barry K.W."/>
            <person name="Cichocki N."/>
            <person name="Veneault-Fourrey C."/>
            <person name="LaButti K."/>
            <person name="Lindquist E.A."/>
            <person name="Lipzen A."/>
            <person name="Lundell T."/>
            <person name="Morin E."/>
            <person name="Murat C."/>
            <person name="Sun H."/>
            <person name="Tunlid A."/>
            <person name="Henrissat B."/>
            <person name="Grigoriev I.V."/>
            <person name="Hibbett D.S."/>
            <person name="Martin F."/>
            <person name="Nordberg H.P."/>
            <person name="Cantor M.N."/>
            <person name="Hua S.X."/>
        </authorList>
    </citation>
    <scope>NUCLEOTIDE SEQUENCE [LARGE SCALE GENOMIC DNA]</scope>
    <source>
        <strain evidence="1 2">Marx 270</strain>
    </source>
</reference>
<protein>
    <submittedName>
        <fullName evidence="1">Uncharacterized protein</fullName>
    </submittedName>
</protein>
<dbReference type="Proteomes" id="UP000054217">
    <property type="component" value="Unassembled WGS sequence"/>
</dbReference>
<gene>
    <name evidence="1" type="ORF">M404DRAFT_1001846</name>
</gene>
<dbReference type="AlphaFoldDB" id="A0A0C3NQ11"/>
<accession>A0A0C3NQ11</accession>